<evidence type="ECO:0000313" key="2">
    <source>
        <dbReference type="EMBL" id="TCO68686.1"/>
    </source>
</evidence>
<dbReference type="InterPro" id="IPR010982">
    <property type="entry name" value="Lambda_DNA-bd_dom_sf"/>
</dbReference>
<dbReference type="Proteomes" id="UP000294919">
    <property type="component" value="Unassembled WGS sequence"/>
</dbReference>
<dbReference type="SMART" id="SM00530">
    <property type="entry name" value="HTH_XRE"/>
    <property type="match status" value="1"/>
</dbReference>
<dbReference type="SUPFAM" id="SSF47413">
    <property type="entry name" value="lambda repressor-like DNA-binding domains"/>
    <property type="match status" value="1"/>
</dbReference>
<dbReference type="PROSITE" id="PS50943">
    <property type="entry name" value="HTH_CROC1"/>
    <property type="match status" value="1"/>
</dbReference>
<reference evidence="2 3" key="1">
    <citation type="submission" date="2019-03" db="EMBL/GenBank/DDBJ databases">
        <title>Genomic Encyclopedia of Type Strains, Phase IV (KMG-IV): sequencing the most valuable type-strain genomes for metagenomic binning, comparative biology and taxonomic classification.</title>
        <authorList>
            <person name="Goeker M."/>
        </authorList>
    </citation>
    <scope>NUCLEOTIDE SEQUENCE [LARGE SCALE GENOMIC DNA]</scope>
    <source>
        <strain evidence="2 3">DSM 102940</strain>
    </source>
</reference>
<evidence type="ECO:0000313" key="3">
    <source>
        <dbReference type="Proteomes" id="UP000294919"/>
    </source>
</evidence>
<organism evidence="2 3">
    <name type="scientific">Marinisporobacter balticus</name>
    <dbReference type="NCBI Taxonomy" id="2018667"/>
    <lineage>
        <taxon>Bacteria</taxon>
        <taxon>Bacillati</taxon>
        <taxon>Bacillota</taxon>
        <taxon>Clostridia</taxon>
        <taxon>Peptostreptococcales</taxon>
        <taxon>Thermotaleaceae</taxon>
        <taxon>Marinisporobacter</taxon>
    </lineage>
</organism>
<proteinExistence type="predicted"/>
<dbReference type="Gene3D" id="1.10.260.40">
    <property type="entry name" value="lambda repressor-like DNA-binding domains"/>
    <property type="match status" value="1"/>
</dbReference>
<name>A0A4R2KED5_9FIRM</name>
<dbReference type="CDD" id="cd00093">
    <property type="entry name" value="HTH_XRE"/>
    <property type="match status" value="1"/>
</dbReference>
<comment type="caution">
    <text evidence="2">The sequence shown here is derived from an EMBL/GenBank/DDBJ whole genome shotgun (WGS) entry which is preliminary data.</text>
</comment>
<dbReference type="Pfam" id="PF13443">
    <property type="entry name" value="HTH_26"/>
    <property type="match status" value="1"/>
</dbReference>
<keyword evidence="2" id="KW-0238">DNA-binding</keyword>
<keyword evidence="3" id="KW-1185">Reference proteome</keyword>
<evidence type="ECO:0000259" key="1">
    <source>
        <dbReference type="PROSITE" id="PS50943"/>
    </source>
</evidence>
<dbReference type="InterPro" id="IPR001387">
    <property type="entry name" value="Cro/C1-type_HTH"/>
</dbReference>
<gene>
    <name evidence="2" type="ORF">EV214_1429</name>
</gene>
<accession>A0A4R2KED5</accession>
<sequence length="153" mass="17068">MIVVIKMTINELLKEKGMSRYSLSKASGIPWATLSDICSGKTNLTRCNAQTLQKLSGALGMTIEDILALTGEPSESQKNGKPCDRSYLETNLSAHLQKAINDYLQGEKDKVSYMDCLWGELYGSINADLWSGIISEEQANYLRTKYLYGEEQE</sequence>
<protein>
    <submittedName>
        <fullName evidence="2">Cro/C1-type helix-turn-helix DNA-binding protein</fullName>
    </submittedName>
</protein>
<dbReference type="EMBL" id="SLWV01000042">
    <property type="protein sequence ID" value="TCO68686.1"/>
    <property type="molecule type" value="Genomic_DNA"/>
</dbReference>
<dbReference type="GO" id="GO:0003677">
    <property type="term" value="F:DNA binding"/>
    <property type="evidence" value="ECO:0007669"/>
    <property type="project" value="UniProtKB-KW"/>
</dbReference>
<feature type="domain" description="HTH cro/C1-type" evidence="1">
    <location>
        <begin position="9"/>
        <end position="66"/>
    </location>
</feature>
<dbReference type="AlphaFoldDB" id="A0A4R2KED5"/>